<feature type="transmembrane region" description="Helical" evidence="1">
    <location>
        <begin position="66"/>
        <end position="92"/>
    </location>
</feature>
<reference evidence="2" key="2">
    <citation type="submission" date="2016-06" db="EMBL/GenBank/DDBJ databases">
        <title>The genome of a short-lived fish provides insights into sex chromosome evolution and the genetic control of aging.</title>
        <authorList>
            <person name="Reichwald K."/>
            <person name="Felder M."/>
            <person name="Petzold A."/>
            <person name="Koch P."/>
            <person name="Groth M."/>
            <person name="Platzer M."/>
        </authorList>
    </citation>
    <scope>NUCLEOTIDE SEQUENCE</scope>
    <source>
        <tissue evidence="2">Brain</tissue>
    </source>
</reference>
<name>A0A1A8BC96_NOTKA</name>
<dbReference type="AlphaFoldDB" id="A0A1A8BC96"/>
<proteinExistence type="predicted"/>
<keyword evidence="1" id="KW-1133">Transmembrane helix</keyword>
<keyword evidence="1" id="KW-0812">Transmembrane</keyword>
<gene>
    <name evidence="2" type="primary">Nfu_g_1_009849</name>
</gene>
<feature type="non-terminal residue" evidence="2">
    <location>
        <position position="95"/>
    </location>
</feature>
<evidence type="ECO:0000313" key="2">
    <source>
        <dbReference type="EMBL" id="SBP64110.1"/>
    </source>
</evidence>
<dbReference type="EMBL" id="HADZ01000169">
    <property type="protein sequence ID" value="SBP64110.1"/>
    <property type="molecule type" value="Transcribed_RNA"/>
</dbReference>
<accession>A0A1A8BC96</accession>
<reference evidence="2" key="1">
    <citation type="submission" date="2016-05" db="EMBL/GenBank/DDBJ databases">
        <authorList>
            <person name="Lavstsen T."/>
            <person name="Jespersen J.S."/>
        </authorList>
    </citation>
    <scope>NUCLEOTIDE SEQUENCE</scope>
    <source>
        <tissue evidence="2">Brain</tissue>
    </source>
</reference>
<keyword evidence="1" id="KW-0472">Membrane</keyword>
<organism evidence="2">
    <name type="scientific">Nothobranchius kadleci</name>
    <name type="common">African annual killifish</name>
    <dbReference type="NCBI Taxonomy" id="1051664"/>
    <lineage>
        <taxon>Eukaryota</taxon>
        <taxon>Metazoa</taxon>
        <taxon>Chordata</taxon>
        <taxon>Craniata</taxon>
        <taxon>Vertebrata</taxon>
        <taxon>Euteleostomi</taxon>
        <taxon>Actinopterygii</taxon>
        <taxon>Neopterygii</taxon>
        <taxon>Teleostei</taxon>
        <taxon>Neoteleostei</taxon>
        <taxon>Acanthomorphata</taxon>
        <taxon>Ovalentaria</taxon>
        <taxon>Atherinomorphae</taxon>
        <taxon>Cyprinodontiformes</taxon>
        <taxon>Nothobranchiidae</taxon>
        <taxon>Nothobranchius</taxon>
    </lineage>
</organism>
<evidence type="ECO:0000256" key="1">
    <source>
        <dbReference type="SAM" id="Phobius"/>
    </source>
</evidence>
<feature type="non-terminal residue" evidence="2">
    <location>
        <position position="1"/>
    </location>
</feature>
<protein>
    <submittedName>
        <fullName evidence="2">Uncharacterized protein</fullName>
    </submittedName>
</protein>
<sequence>FFQSGKAGLRPVFPAALSIKHCDIQQKQHSLLLMQETLTSSHTTAQTTFFPLCHSLLNKNKSVRHLFILFVYISVCFTLSFLNLFVSVGLLLCFS</sequence>